<gene>
    <name evidence="2" type="ORF">SAMN05216167_14615</name>
</gene>
<dbReference type="AlphaFoldDB" id="A0A1I2HRC5"/>
<dbReference type="OrthoDB" id="1259728at2"/>
<keyword evidence="1" id="KW-0732">Signal</keyword>
<proteinExistence type="predicted"/>
<dbReference type="PROSITE" id="PS51257">
    <property type="entry name" value="PROKAR_LIPOPROTEIN"/>
    <property type="match status" value="1"/>
</dbReference>
<evidence type="ECO:0000256" key="1">
    <source>
        <dbReference type="SAM" id="SignalP"/>
    </source>
</evidence>
<accession>A0A1I2HRC5</accession>
<keyword evidence="3" id="KW-1185">Reference proteome</keyword>
<reference evidence="2 3" key="1">
    <citation type="submission" date="2016-10" db="EMBL/GenBank/DDBJ databases">
        <authorList>
            <person name="de Groot N.N."/>
        </authorList>
    </citation>
    <scope>NUCLEOTIDE SEQUENCE [LARGE SCALE GENOMIC DNA]</scope>
    <source>
        <strain evidence="2 3">DSM 26130</strain>
    </source>
</reference>
<protein>
    <recommendedName>
        <fullName evidence="4">Lipoprotein</fullName>
    </recommendedName>
</protein>
<dbReference type="RefSeq" id="WP_093835049.1">
    <property type="nucleotide sequence ID" value="NZ_FOLQ01000046.1"/>
</dbReference>
<dbReference type="Proteomes" id="UP000198598">
    <property type="component" value="Unassembled WGS sequence"/>
</dbReference>
<name>A0A1I2HRC5_9BACT</name>
<feature type="chain" id="PRO_5011458531" description="Lipoprotein" evidence="1">
    <location>
        <begin position="22"/>
        <end position="118"/>
    </location>
</feature>
<evidence type="ECO:0000313" key="2">
    <source>
        <dbReference type="EMBL" id="SFF31397.1"/>
    </source>
</evidence>
<sequence>MKYYIASPFKLILIGSTSLIAGCQGNCEDGVAIYRPQSCSIIVQYAKLDSRMFVLKGRNPITGKEDEYHDDANWNIRFKKFIDIGDTVIKRKNEMMFYIHKKDTTLAFPYDCQGKIYQ</sequence>
<dbReference type="EMBL" id="FOLQ01000046">
    <property type="protein sequence ID" value="SFF31397.1"/>
    <property type="molecule type" value="Genomic_DNA"/>
</dbReference>
<organism evidence="2 3">
    <name type="scientific">Spirosoma endophyticum</name>
    <dbReference type="NCBI Taxonomy" id="662367"/>
    <lineage>
        <taxon>Bacteria</taxon>
        <taxon>Pseudomonadati</taxon>
        <taxon>Bacteroidota</taxon>
        <taxon>Cytophagia</taxon>
        <taxon>Cytophagales</taxon>
        <taxon>Cytophagaceae</taxon>
        <taxon>Spirosoma</taxon>
    </lineage>
</organism>
<feature type="signal peptide" evidence="1">
    <location>
        <begin position="1"/>
        <end position="21"/>
    </location>
</feature>
<evidence type="ECO:0000313" key="3">
    <source>
        <dbReference type="Proteomes" id="UP000198598"/>
    </source>
</evidence>
<evidence type="ECO:0008006" key="4">
    <source>
        <dbReference type="Google" id="ProtNLM"/>
    </source>
</evidence>